<comment type="caution">
    <text evidence="5">The sequence shown here is derived from an EMBL/GenBank/DDBJ whole genome shotgun (WGS) entry which is preliminary data.</text>
</comment>
<sequence length="210" mass="23346">MSLESFVAWGICGFARMLTGVQARWLGCAPAPVQRIYFANHSSHVDFVLIWASLPKALRRRTRPVAGSDYWETSPVRRFLIHKVFRAVLVDRSRSGGGDPLEVMRAALDAGDSLIIFPEGTRNLGDELLPFKAGLFHLAESHPKVELVPVWLANLNRVMPKGQVIPVPLICSVGFGEPIGLAQDEDRDDFLHRARSVLQSWAPKGEEPLE</sequence>
<dbReference type="Pfam" id="PF01553">
    <property type="entry name" value="Acyltransferase"/>
    <property type="match status" value="1"/>
</dbReference>
<evidence type="ECO:0000313" key="5">
    <source>
        <dbReference type="EMBL" id="MBB4013349.1"/>
    </source>
</evidence>
<dbReference type="SMART" id="SM00563">
    <property type="entry name" value="PlsC"/>
    <property type="match status" value="1"/>
</dbReference>
<feature type="domain" description="Phospholipid/glycerol acyltransferase" evidence="4">
    <location>
        <begin position="35"/>
        <end position="155"/>
    </location>
</feature>
<organism evidence="5 6">
    <name type="scientific">Niveibacterium umoris</name>
    <dbReference type="NCBI Taxonomy" id="1193620"/>
    <lineage>
        <taxon>Bacteria</taxon>
        <taxon>Pseudomonadati</taxon>
        <taxon>Pseudomonadota</taxon>
        <taxon>Betaproteobacteria</taxon>
        <taxon>Rhodocyclales</taxon>
        <taxon>Rhodocyclaceae</taxon>
        <taxon>Niveibacterium</taxon>
    </lineage>
</organism>
<dbReference type="PANTHER" id="PTHR10434">
    <property type="entry name" value="1-ACYL-SN-GLYCEROL-3-PHOSPHATE ACYLTRANSFERASE"/>
    <property type="match status" value="1"/>
</dbReference>
<dbReference type="PANTHER" id="PTHR10434:SF11">
    <property type="entry name" value="1-ACYL-SN-GLYCEROL-3-PHOSPHATE ACYLTRANSFERASE"/>
    <property type="match status" value="1"/>
</dbReference>
<evidence type="ECO:0000256" key="1">
    <source>
        <dbReference type="ARBA" id="ARBA00005189"/>
    </source>
</evidence>
<dbReference type="GO" id="GO:0006654">
    <property type="term" value="P:phosphatidic acid biosynthetic process"/>
    <property type="evidence" value="ECO:0007669"/>
    <property type="project" value="TreeGrafter"/>
</dbReference>
<dbReference type="RefSeq" id="WP_183635233.1">
    <property type="nucleotide sequence ID" value="NZ_BAABLE010000005.1"/>
</dbReference>
<protein>
    <recommendedName>
        <fullName evidence="4">Phospholipid/glycerol acyltransferase domain-containing protein</fullName>
    </recommendedName>
</protein>
<keyword evidence="6" id="KW-1185">Reference proteome</keyword>
<dbReference type="InterPro" id="IPR002123">
    <property type="entry name" value="Plipid/glycerol_acylTrfase"/>
</dbReference>
<gene>
    <name evidence="5" type="ORF">GGR36_002695</name>
</gene>
<proteinExistence type="predicted"/>
<evidence type="ECO:0000313" key="6">
    <source>
        <dbReference type="Proteomes" id="UP000561045"/>
    </source>
</evidence>
<dbReference type="CDD" id="cd07989">
    <property type="entry name" value="LPLAT_AGPAT-like"/>
    <property type="match status" value="1"/>
</dbReference>
<accession>A0A840BPF4</accession>
<keyword evidence="2" id="KW-0808">Transferase</keyword>
<evidence type="ECO:0000256" key="3">
    <source>
        <dbReference type="ARBA" id="ARBA00023315"/>
    </source>
</evidence>
<evidence type="ECO:0000256" key="2">
    <source>
        <dbReference type="ARBA" id="ARBA00022679"/>
    </source>
</evidence>
<evidence type="ECO:0000259" key="4">
    <source>
        <dbReference type="SMART" id="SM00563"/>
    </source>
</evidence>
<dbReference type="GO" id="GO:0003841">
    <property type="term" value="F:1-acylglycerol-3-phosphate O-acyltransferase activity"/>
    <property type="evidence" value="ECO:0007669"/>
    <property type="project" value="TreeGrafter"/>
</dbReference>
<comment type="pathway">
    <text evidence="1">Lipid metabolism.</text>
</comment>
<dbReference type="Proteomes" id="UP000561045">
    <property type="component" value="Unassembled WGS sequence"/>
</dbReference>
<reference evidence="5 6" key="1">
    <citation type="submission" date="2020-08" db="EMBL/GenBank/DDBJ databases">
        <title>Genomic Encyclopedia of Type Strains, Phase IV (KMG-IV): sequencing the most valuable type-strain genomes for metagenomic binning, comparative biology and taxonomic classification.</title>
        <authorList>
            <person name="Goeker M."/>
        </authorList>
    </citation>
    <scope>NUCLEOTIDE SEQUENCE [LARGE SCALE GENOMIC DNA]</scope>
    <source>
        <strain evidence="5 6">DSM 106739</strain>
    </source>
</reference>
<name>A0A840BPF4_9RHOO</name>
<dbReference type="AlphaFoldDB" id="A0A840BPF4"/>
<dbReference type="EMBL" id="JACIET010000002">
    <property type="protein sequence ID" value="MBB4013349.1"/>
    <property type="molecule type" value="Genomic_DNA"/>
</dbReference>
<dbReference type="SUPFAM" id="SSF69593">
    <property type="entry name" value="Glycerol-3-phosphate (1)-acyltransferase"/>
    <property type="match status" value="1"/>
</dbReference>
<keyword evidence="3" id="KW-0012">Acyltransferase</keyword>